<dbReference type="SUPFAM" id="SSF56601">
    <property type="entry name" value="beta-lactamase/transpeptidase-like"/>
    <property type="match status" value="1"/>
</dbReference>
<keyword evidence="2" id="KW-0645">Protease</keyword>
<dbReference type="Gene3D" id="3.40.710.10">
    <property type="entry name" value="DD-peptidase/beta-lactamase superfamily"/>
    <property type="match status" value="1"/>
</dbReference>
<feature type="region of interest" description="Disordered" evidence="4">
    <location>
        <begin position="1"/>
        <end position="40"/>
    </location>
</feature>
<dbReference type="Proteomes" id="UP001575105">
    <property type="component" value="Unassembled WGS sequence"/>
</dbReference>
<evidence type="ECO:0000259" key="7">
    <source>
        <dbReference type="Pfam" id="PF03717"/>
    </source>
</evidence>
<dbReference type="RefSeq" id="WP_425345276.1">
    <property type="nucleotide sequence ID" value="NZ_JBGUBD010000004.1"/>
</dbReference>
<evidence type="ECO:0000256" key="2">
    <source>
        <dbReference type="ARBA" id="ARBA00022645"/>
    </source>
</evidence>
<dbReference type="InterPro" id="IPR005311">
    <property type="entry name" value="PBP_dimer"/>
</dbReference>
<keyword evidence="5" id="KW-0812">Transmembrane</keyword>
<dbReference type="InterPro" id="IPR001460">
    <property type="entry name" value="PCN-bd_Tpept"/>
</dbReference>
<dbReference type="PANTHER" id="PTHR30627:SF1">
    <property type="entry name" value="PEPTIDOGLYCAN D,D-TRANSPEPTIDASE FTSI"/>
    <property type="match status" value="1"/>
</dbReference>
<dbReference type="InterPro" id="IPR050515">
    <property type="entry name" value="Beta-lactam/transpept"/>
</dbReference>
<dbReference type="SUPFAM" id="SSF56519">
    <property type="entry name" value="Penicillin binding protein dimerisation domain"/>
    <property type="match status" value="1"/>
</dbReference>
<keyword evidence="2" id="KW-0121">Carboxypeptidase</keyword>
<keyword evidence="5" id="KW-1133">Transmembrane helix</keyword>
<dbReference type="PANTHER" id="PTHR30627">
    <property type="entry name" value="PEPTIDOGLYCAN D,D-TRANSPEPTIDASE"/>
    <property type="match status" value="1"/>
</dbReference>
<evidence type="ECO:0000313" key="8">
    <source>
        <dbReference type="EMBL" id="MFA9478354.1"/>
    </source>
</evidence>
<name>A0ABV4U442_9BACT</name>
<dbReference type="InterPro" id="IPR012338">
    <property type="entry name" value="Beta-lactam/transpept-like"/>
</dbReference>
<evidence type="ECO:0000256" key="1">
    <source>
        <dbReference type="ARBA" id="ARBA00004370"/>
    </source>
</evidence>
<reference evidence="8 9" key="1">
    <citation type="submission" date="2024-08" db="EMBL/GenBank/DDBJ databases">
        <title>Whole-genome sequencing of halo(alkali)philic microorganisms from hypersaline lakes.</title>
        <authorList>
            <person name="Sorokin D.Y."/>
            <person name="Merkel A.Y."/>
            <person name="Messina E."/>
            <person name="Yakimov M."/>
        </authorList>
    </citation>
    <scope>NUCLEOTIDE SEQUENCE [LARGE SCALE GENOMIC DNA]</scope>
    <source>
        <strain evidence="8 9">AB-hyl4</strain>
    </source>
</reference>
<gene>
    <name evidence="8" type="ORF">ACERK3_08600</name>
</gene>
<protein>
    <submittedName>
        <fullName evidence="8">Peptidoglycan D,D-transpeptidase FtsI family protein</fullName>
    </submittedName>
</protein>
<dbReference type="Pfam" id="PF00905">
    <property type="entry name" value="Transpeptidase"/>
    <property type="match status" value="1"/>
</dbReference>
<dbReference type="Pfam" id="PF03717">
    <property type="entry name" value="PBP_dimer"/>
    <property type="match status" value="1"/>
</dbReference>
<sequence>MSHDPTSDDASANDGLRVQRDARPMARSPLMSGAGADDGSRGAARALWVGRVMMVLLTLVFLLLLVRVGQLQTSPAEPVAKRLDTQTSRHTLHGRRGAILDRRGRVIASSRVAYRLFVDPQLIVDRNTFSEYVGYTLDYDPAWVEMTLHQRHGSRYIVLDERLSDERLAALADFKLPGLAVEPVLVRDYPKQMRAGHLVGFVGVDGHGLEGIERQFDERLRPRPGRMQYLRDARRQPLWVTADAYQPHEDGQPVRLSIDITIQEIAEKQLAETIEKYQAEAGQIVVMHPRTGEILALAHAPSFSPARFRDSSGDDRRNRAVTDVFEPGSIFKPMIWAAMTQMGAASIDEKIDCTTSGVYRSPRGRRLRDSRPLGELTWEEVLMNSSNIGMAIVAQRIGNEKLHDIVRAFGFGATTDSGLSGEVVGLVNPLRQWNHYSETSIPMGQEIGVTALQIVRAFAVFGNDGLLVRPTVEAVDPDDAAFNPIQQRVLLPSVARHTRHVLRRAVEEGTGRHAKSDLYAIWGKTGTAQLPDLVHGGYQQGQYVASFMAGAPLDEPELIVGCFIQKPDRSIGYYGGLVAGPPVKRVIEESLLYLNVSPDAEAHRRQAAYDAEARP</sequence>
<keyword evidence="9" id="KW-1185">Reference proteome</keyword>
<evidence type="ECO:0000256" key="3">
    <source>
        <dbReference type="ARBA" id="ARBA00023136"/>
    </source>
</evidence>
<feature type="domain" description="Penicillin-binding protein dimerisation" evidence="7">
    <location>
        <begin position="94"/>
        <end position="239"/>
    </location>
</feature>
<comment type="caution">
    <text evidence="8">The sequence shown here is derived from an EMBL/GenBank/DDBJ whole genome shotgun (WGS) entry which is preliminary data.</text>
</comment>
<keyword evidence="3 5" id="KW-0472">Membrane</keyword>
<dbReference type="InterPro" id="IPR036138">
    <property type="entry name" value="PBP_dimer_sf"/>
</dbReference>
<feature type="domain" description="Penicillin-binding protein transpeptidase" evidence="6">
    <location>
        <begin position="283"/>
        <end position="587"/>
    </location>
</feature>
<feature type="transmembrane region" description="Helical" evidence="5">
    <location>
        <begin position="48"/>
        <end position="66"/>
    </location>
</feature>
<dbReference type="EMBL" id="JBGUBD010000004">
    <property type="protein sequence ID" value="MFA9478354.1"/>
    <property type="molecule type" value="Genomic_DNA"/>
</dbReference>
<dbReference type="Gene3D" id="3.30.450.330">
    <property type="match status" value="1"/>
</dbReference>
<dbReference type="Gene3D" id="3.90.1310.10">
    <property type="entry name" value="Penicillin-binding protein 2a (Domain 2)"/>
    <property type="match status" value="1"/>
</dbReference>
<evidence type="ECO:0000313" key="9">
    <source>
        <dbReference type="Proteomes" id="UP001575105"/>
    </source>
</evidence>
<comment type="subcellular location">
    <subcellularLocation>
        <location evidence="1">Membrane</location>
    </subcellularLocation>
</comment>
<evidence type="ECO:0000259" key="6">
    <source>
        <dbReference type="Pfam" id="PF00905"/>
    </source>
</evidence>
<evidence type="ECO:0000256" key="5">
    <source>
        <dbReference type="SAM" id="Phobius"/>
    </source>
</evidence>
<organism evidence="8 9">
    <name type="scientific">Natronomicrosphaera hydrolytica</name>
    <dbReference type="NCBI Taxonomy" id="3242702"/>
    <lineage>
        <taxon>Bacteria</taxon>
        <taxon>Pseudomonadati</taxon>
        <taxon>Planctomycetota</taxon>
        <taxon>Phycisphaerae</taxon>
        <taxon>Phycisphaerales</taxon>
        <taxon>Phycisphaeraceae</taxon>
        <taxon>Natronomicrosphaera</taxon>
    </lineage>
</organism>
<proteinExistence type="predicted"/>
<evidence type="ECO:0000256" key="4">
    <source>
        <dbReference type="SAM" id="MobiDB-lite"/>
    </source>
</evidence>
<keyword evidence="2" id="KW-0378">Hydrolase</keyword>
<accession>A0ABV4U442</accession>